<keyword evidence="8 16" id="KW-1133">Transmembrane helix</keyword>
<keyword evidence="5 14" id="KW-0349">Heme</keyword>
<dbReference type="InterPro" id="IPR036396">
    <property type="entry name" value="Cyt_P450_sf"/>
</dbReference>
<feature type="binding site" description="axial binding residue" evidence="14">
    <location>
        <position position="485"/>
    </location>
    <ligand>
        <name>heme</name>
        <dbReference type="ChEBI" id="CHEBI:30413"/>
    </ligand>
    <ligandPart>
        <name>Fe</name>
        <dbReference type="ChEBI" id="CHEBI:18248"/>
    </ligandPart>
</feature>
<dbReference type="AlphaFoldDB" id="A0AAQ3U4Q6"/>
<dbReference type="FunFam" id="1.10.630.10:FF:000052">
    <property type="entry name" value="Ent-kaurenoic acid oxidase"/>
    <property type="match status" value="1"/>
</dbReference>
<keyword evidence="7 14" id="KW-0479">Metal-binding</keyword>
<dbReference type="PANTHER" id="PTHR24286:SF356">
    <property type="entry name" value="ENT-KAURENOIC ACID OXIDASE 2"/>
    <property type="match status" value="1"/>
</dbReference>
<organism evidence="17 18">
    <name type="scientific">Paspalum notatum var. saurae</name>
    <dbReference type="NCBI Taxonomy" id="547442"/>
    <lineage>
        <taxon>Eukaryota</taxon>
        <taxon>Viridiplantae</taxon>
        <taxon>Streptophyta</taxon>
        <taxon>Embryophyta</taxon>
        <taxon>Tracheophyta</taxon>
        <taxon>Spermatophyta</taxon>
        <taxon>Magnoliopsida</taxon>
        <taxon>Liliopsida</taxon>
        <taxon>Poales</taxon>
        <taxon>Poaceae</taxon>
        <taxon>PACMAD clade</taxon>
        <taxon>Panicoideae</taxon>
        <taxon>Andropogonodae</taxon>
        <taxon>Paspaleae</taxon>
        <taxon>Paspalinae</taxon>
        <taxon>Paspalum</taxon>
    </lineage>
</organism>
<keyword evidence="6 16" id="KW-0812">Transmembrane</keyword>
<dbReference type="Gene3D" id="1.10.630.10">
    <property type="entry name" value="Cytochrome P450"/>
    <property type="match status" value="1"/>
</dbReference>
<dbReference type="GO" id="GO:0010268">
    <property type="term" value="P:brassinosteroid homeostasis"/>
    <property type="evidence" value="ECO:0007669"/>
    <property type="project" value="TreeGrafter"/>
</dbReference>
<evidence type="ECO:0000256" key="10">
    <source>
        <dbReference type="ARBA" id="ARBA00023004"/>
    </source>
</evidence>
<evidence type="ECO:0000256" key="9">
    <source>
        <dbReference type="ARBA" id="ARBA00023002"/>
    </source>
</evidence>
<dbReference type="GO" id="GO:0016020">
    <property type="term" value="C:membrane"/>
    <property type="evidence" value="ECO:0007669"/>
    <property type="project" value="UniProtKB-SubCell"/>
</dbReference>
<reference evidence="17 18" key="1">
    <citation type="submission" date="2024-02" db="EMBL/GenBank/DDBJ databases">
        <title>High-quality chromosome-scale genome assembly of Pensacola bahiagrass (Paspalum notatum Flugge var. saurae).</title>
        <authorList>
            <person name="Vega J.M."/>
            <person name="Podio M."/>
            <person name="Orjuela J."/>
            <person name="Siena L.A."/>
            <person name="Pessino S.C."/>
            <person name="Combes M.C."/>
            <person name="Mariac C."/>
            <person name="Albertini E."/>
            <person name="Pupilli F."/>
            <person name="Ortiz J.P.A."/>
            <person name="Leblanc O."/>
        </authorList>
    </citation>
    <scope>NUCLEOTIDE SEQUENCE [LARGE SCALE GENOMIC DNA]</scope>
    <source>
        <strain evidence="17">R1</strain>
        <tissue evidence="17">Leaf</tissue>
    </source>
</reference>
<comment type="pathway">
    <text evidence="13">Plant hormone biosynthesis; gibberellin biosynthesis.</text>
</comment>
<accession>A0AAQ3U4Q6</accession>
<keyword evidence="18" id="KW-1185">Reference proteome</keyword>
<dbReference type="GO" id="GO:0020037">
    <property type="term" value="F:heme binding"/>
    <property type="evidence" value="ECO:0007669"/>
    <property type="project" value="InterPro"/>
</dbReference>
<evidence type="ECO:0000256" key="8">
    <source>
        <dbReference type="ARBA" id="ARBA00022989"/>
    </source>
</evidence>
<keyword evidence="9 15" id="KW-0560">Oxidoreductase</keyword>
<name>A0AAQ3U4Q6_PASNO</name>
<evidence type="ECO:0000256" key="6">
    <source>
        <dbReference type="ARBA" id="ARBA00022692"/>
    </source>
</evidence>
<dbReference type="PROSITE" id="PS00086">
    <property type="entry name" value="CYTOCHROME_P450"/>
    <property type="match status" value="1"/>
</dbReference>
<dbReference type="GO" id="GO:0005506">
    <property type="term" value="F:iron ion binding"/>
    <property type="evidence" value="ECO:0007669"/>
    <property type="project" value="InterPro"/>
</dbReference>
<dbReference type="GO" id="GO:0005783">
    <property type="term" value="C:endoplasmic reticulum"/>
    <property type="evidence" value="ECO:0007669"/>
    <property type="project" value="TreeGrafter"/>
</dbReference>
<evidence type="ECO:0000256" key="2">
    <source>
        <dbReference type="ARBA" id="ARBA00004167"/>
    </source>
</evidence>
<proteinExistence type="inferred from homology"/>
<evidence type="ECO:0000256" key="14">
    <source>
        <dbReference type="PIRSR" id="PIRSR602403-1"/>
    </source>
</evidence>
<evidence type="ECO:0000256" key="12">
    <source>
        <dbReference type="ARBA" id="ARBA00023136"/>
    </source>
</evidence>
<evidence type="ECO:0000256" key="5">
    <source>
        <dbReference type="ARBA" id="ARBA00022617"/>
    </source>
</evidence>
<evidence type="ECO:0000256" key="16">
    <source>
        <dbReference type="SAM" id="Phobius"/>
    </source>
</evidence>
<dbReference type="InterPro" id="IPR002403">
    <property type="entry name" value="Cyt_P450_E_grp-IV"/>
</dbReference>
<comment type="pathway">
    <text evidence="3">Hormone biosynthesis.</text>
</comment>
<dbReference type="PRINTS" id="PR00385">
    <property type="entry name" value="P450"/>
</dbReference>
<dbReference type="GO" id="GO:0051777">
    <property type="term" value="F:ent-kaurenoic acid monooxygenase activity"/>
    <property type="evidence" value="ECO:0007669"/>
    <property type="project" value="TreeGrafter"/>
</dbReference>
<comment type="similarity">
    <text evidence="4 15">Belongs to the cytochrome P450 family.</text>
</comment>
<keyword evidence="12 16" id="KW-0472">Membrane</keyword>
<dbReference type="PANTHER" id="PTHR24286">
    <property type="entry name" value="CYTOCHROME P450 26"/>
    <property type="match status" value="1"/>
</dbReference>
<dbReference type="SUPFAM" id="SSF48264">
    <property type="entry name" value="Cytochrome P450"/>
    <property type="match status" value="1"/>
</dbReference>
<comment type="cofactor">
    <cofactor evidence="1 14">
        <name>heme</name>
        <dbReference type="ChEBI" id="CHEBI:30413"/>
    </cofactor>
</comment>
<dbReference type="InterPro" id="IPR001128">
    <property type="entry name" value="Cyt_P450"/>
</dbReference>
<evidence type="ECO:0000256" key="1">
    <source>
        <dbReference type="ARBA" id="ARBA00001971"/>
    </source>
</evidence>
<keyword evidence="11 15" id="KW-0503">Monooxygenase</keyword>
<dbReference type="GO" id="GO:0016132">
    <property type="term" value="P:brassinosteroid biosynthetic process"/>
    <property type="evidence" value="ECO:0007669"/>
    <property type="project" value="TreeGrafter"/>
</dbReference>
<evidence type="ECO:0000313" key="18">
    <source>
        <dbReference type="Proteomes" id="UP001341281"/>
    </source>
</evidence>
<evidence type="ECO:0000256" key="4">
    <source>
        <dbReference type="ARBA" id="ARBA00010617"/>
    </source>
</evidence>
<dbReference type="GO" id="GO:0009686">
    <property type="term" value="P:gibberellin biosynthetic process"/>
    <property type="evidence" value="ECO:0007669"/>
    <property type="project" value="UniProtKB-ARBA"/>
</dbReference>
<evidence type="ECO:0000256" key="3">
    <source>
        <dbReference type="ARBA" id="ARBA00004972"/>
    </source>
</evidence>
<evidence type="ECO:0008006" key="19">
    <source>
        <dbReference type="Google" id="ProtNLM"/>
    </source>
</evidence>
<dbReference type="EMBL" id="CP144750">
    <property type="protein sequence ID" value="WVZ82922.1"/>
    <property type="molecule type" value="Genomic_DNA"/>
</dbReference>
<dbReference type="GO" id="GO:0016125">
    <property type="term" value="P:sterol metabolic process"/>
    <property type="evidence" value="ECO:0007669"/>
    <property type="project" value="TreeGrafter"/>
</dbReference>
<evidence type="ECO:0000256" key="15">
    <source>
        <dbReference type="RuleBase" id="RU000461"/>
    </source>
</evidence>
<dbReference type="Pfam" id="PF00067">
    <property type="entry name" value="p450"/>
    <property type="match status" value="1"/>
</dbReference>
<dbReference type="PRINTS" id="PR00465">
    <property type="entry name" value="EP450IV"/>
</dbReference>
<dbReference type="InterPro" id="IPR017972">
    <property type="entry name" value="Cyt_P450_CS"/>
</dbReference>
<dbReference type="Proteomes" id="UP001341281">
    <property type="component" value="Chromosome 06"/>
</dbReference>
<evidence type="ECO:0000256" key="11">
    <source>
        <dbReference type="ARBA" id="ARBA00023033"/>
    </source>
</evidence>
<keyword evidence="10 14" id="KW-0408">Iron</keyword>
<sequence length="543" mass="61166">MGGGDEQVLYGSLLLWWAAAIVGLVVVTDGAVRRLHGWYRTAALGGARRARLPPGDMGWPVVGGMWAFLRAFKSDNPDAFIASFIRRCGMMEYASEKDMRGKGKRRDAPLLVPIWFGRTGVYRSFMFSSPTILVATPEACKQVLMDDEGFVTGWPKATVALIGPKSFVAMPYEDHRRLRKLTAAPINGFDALAGYLPFIDGTVRSSLRAWADEPPVEFLTELRRMTFKIIVQIFLGGVDAATARALERSYTELNYGMRAMAINLPGFAYRKALRARGRLVAVLRGVLADRRRIRRDADAADAAAREDERKPAAAVDMMDRLIQAEDEQGRRLDDDEIVDILIMYLNAGHESSGHITMWATVFLQENPDIFARAKAEQEAIMRSIPATQQGLTLRDFRKMEYLSQVIDETLRLVNISFVSFRQATKDIFVNGYLIPKGWKVQLWYRSVHMDSEVYPDPKNFNPSRWEGQTPRAGTFLPFGLGARLCPGNDLAKLEISVFLHHFLLGYKLTRLNPKCRVRYLPHPRPVDNCLAKITRVVSSDNDE</sequence>
<evidence type="ECO:0000313" key="17">
    <source>
        <dbReference type="EMBL" id="WVZ82922.1"/>
    </source>
</evidence>
<evidence type="ECO:0000256" key="7">
    <source>
        <dbReference type="ARBA" id="ARBA00022723"/>
    </source>
</evidence>
<protein>
    <recommendedName>
        <fullName evidence="19">Ent-kaurenoic acid oxidase</fullName>
    </recommendedName>
</protein>
<feature type="transmembrane region" description="Helical" evidence="16">
    <location>
        <begin position="14"/>
        <end position="32"/>
    </location>
</feature>
<gene>
    <name evidence="17" type="ORF">U9M48_030128</name>
</gene>
<evidence type="ECO:0000256" key="13">
    <source>
        <dbReference type="ARBA" id="ARBA00037909"/>
    </source>
</evidence>
<comment type="subcellular location">
    <subcellularLocation>
        <location evidence="2">Membrane</location>
        <topology evidence="2">Single-pass membrane protein</topology>
    </subcellularLocation>
</comment>